<feature type="coiled-coil region" evidence="1">
    <location>
        <begin position="290"/>
        <end position="331"/>
    </location>
</feature>
<feature type="coiled-coil region" evidence="1">
    <location>
        <begin position="483"/>
        <end position="510"/>
    </location>
</feature>
<dbReference type="InterPro" id="IPR038729">
    <property type="entry name" value="Rad50/SbcC_AAA"/>
</dbReference>
<protein>
    <submittedName>
        <fullName evidence="4">Uncharacterized protein YhaN</fullName>
    </submittedName>
</protein>
<evidence type="ECO:0000256" key="2">
    <source>
        <dbReference type="SAM" id="Phobius"/>
    </source>
</evidence>
<dbReference type="SUPFAM" id="SSF52540">
    <property type="entry name" value="P-loop containing nucleoside triphosphate hydrolases"/>
    <property type="match status" value="2"/>
</dbReference>
<sequence>MLLKKLKINSFGKLKDLEIEFSKGLNVIYGKNEAGKSTMQAFIKAMLYGMNSRKQDIRENDRKRYEPLNGDKASGELYYLDRDNNEYLIRKTFGSSKSYDRKEVINAITGKKVDQINADAPGVELLGIGEEAFERSLFIRQLGSEVSRDKKDELMNKLTNLHQSGDENVSYWTALNMLEEFKREYTTPRGMGKLDNISEEYSHLKQERISILRLHEENISDQLEVKNKEHQIAEITRQIKELDHKKTRLRQFKTYQEYENILKYYNQLEILLQQVKDAKLDLKFADLVVDETYIEKLKELDNEYRNLQERFKEVEEKNKELFSQKQEKEEKLKDFQGFDTFEEQIELKTHNVANEIKNITKNIEEINNLKVELDTQKEKLSKEREKLGSLIKLEQVNEKLESEIENNEQRINNLKQQLGSDAKLDNLELRKDIILEKANTNKLITFSGVALVIGGLIGGFFQNYIFILSILGLLLTGFGFSRKGNIAKDLHKIEEEIQRSKNDNEIHQEINILTKSLQEVYMELAVTGYQDFRLKMRQYNEHKTEIELLKNGIKAKENILVREDLEKLTKELTAHTEYIQSILLTSKTEDIQEFTNKVQNYKDYLSELANIQDELAKSNAWVTEIKEKVKEKETALNTELAKVNEDSSDLLKINTIIQKLLEKLQRKNESERKFTSTKQTYEELLKVREISAIKDYVSSNTFTSEDELSFKNSNEEEIDKSKTAKNGELLACEKELRDLENKIKNRFSNTNTLDEIDEQLGDLEEKIKSYQQKIKVIDIAIANINKSFEEIQRSFGPKLNKQVGNILSKITLGKYSEIKISEDYDIKVIDPSSSSDLEVGYFSNGTWDQIYFALRLGIVNLIFDPEDSFPIILDDAFIQYDDLRLKAVLEYLYDYSKEKQCFLFTCRSREVECVKAYSDVNFITLKN</sequence>
<evidence type="ECO:0000256" key="1">
    <source>
        <dbReference type="SAM" id="Coils"/>
    </source>
</evidence>
<dbReference type="GO" id="GO:0006302">
    <property type="term" value="P:double-strand break repair"/>
    <property type="evidence" value="ECO:0007669"/>
    <property type="project" value="InterPro"/>
</dbReference>
<dbReference type="STRING" id="656914.SAMN00017405_1292"/>
<evidence type="ECO:0000259" key="3">
    <source>
        <dbReference type="Pfam" id="PF13476"/>
    </source>
</evidence>
<feature type="coiled-coil region" evidence="1">
    <location>
        <begin position="722"/>
        <end position="780"/>
    </location>
</feature>
<organism evidence="4 5">
    <name type="scientific">Desulfonispora thiosulfatigenes DSM 11270</name>
    <dbReference type="NCBI Taxonomy" id="656914"/>
    <lineage>
        <taxon>Bacteria</taxon>
        <taxon>Bacillati</taxon>
        <taxon>Bacillota</taxon>
        <taxon>Clostridia</taxon>
        <taxon>Eubacteriales</taxon>
        <taxon>Peptococcaceae</taxon>
        <taxon>Desulfonispora</taxon>
    </lineage>
</organism>
<dbReference type="AlphaFoldDB" id="A0A1W1VAA7"/>
<dbReference type="OrthoDB" id="9764467at2"/>
<dbReference type="RefSeq" id="WP_159446296.1">
    <property type="nucleotide sequence ID" value="NZ_FWWT01000017.1"/>
</dbReference>
<dbReference type="Pfam" id="PF13476">
    <property type="entry name" value="AAA_23"/>
    <property type="match status" value="1"/>
</dbReference>
<name>A0A1W1VAA7_DESTI</name>
<feature type="domain" description="Rad50/SbcC-type AAA" evidence="3">
    <location>
        <begin position="5"/>
        <end position="278"/>
    </location>
</feature>
<dbReference type="Gene3D" id="3.40.50.300">
    <property type="entry name" value="P-loop containing nucleotide triphosphate hydrolases"/>
    <property type="match status" value="2"/>
</dbReference>
<evidence type="ECO:0000313" key="5">
    <source>
        <dbReference type="Proteomes" id="UP000192731"/>
    </source>
</evidence>
<dbReference type="GO" id="GO:0016887">
    <property type="term" value="F:ATP hydrolysis activity"/>
    <property type="evidence" value="ECO:0007669"/>
    <property type="project" value="InterPro"/>
</dbReference>
<dbReference type="InterPro" id="IPR027417">
    <property type="entry name" value="P-loop_NTPase"/>
</dbReference>
<keyword evidence="1" id="KW-0175">Coiled coil</keyword>
<keyword evidence="5" id="KW-1185">Reference proteome</keyword>
<dbReference type="PANTHER" id="PTHR41259:SF1">
    <property type="entry name" value="DOUBLE-STRAND BREAK REPAIR RAD50 ATPASE, PUTATIVE-RELATED"/>
    <property type="match status" value="1"/>
</dbReference>
<reference evidence="4 5" key="1">
    <citation type="submission" date="2017-04" db="EMBL/GenBank/DDBJ databases">
        <authorList>
            <person name="Afonso C.L."/>
            <person name="Miller P.J."/>
            <person name="Scott M.A."/>
            <person name="Spackman E."/>
            <person name="Goraichik I."/>
            <person name="Dimitrov K.M."/>
            <person name="Suarez D.L."/>
            <person name="Swayne D.E."/>
        </authorList>
    </citation>
    <scope>NUCLEOTIDE SEQUENCE [LARGE SCALE GENOMIC DNA]</scope>
    <source>
        <strain evidence="4 5">DSM 11270</strain>
    </source>
</reference>
<feature type="transmembrane region" description="Helical" evidence="2">
    <location>
        <begin position="440"/>
        <end position="458"/>
    </location>
</feature>
<dbReference type="Proteomes" id="UP000192731">
    <property type="component" value="Unassembled WGS sequence"/>
</dbReference>
<accession>A0A1W1VAA7</accession>
<keyword evidence="2" id="KW-0472">Membrane</keyword>
<keyword evidence="2" id="KW-1133">Transmembrane helix</keyword>
<keyword evidence="2" id="KW-0812">Transmembrane</keyword>
<feature type="coiled-coil region" evidence="1">
    <location>
        <begin position="356"/>
        <end position="417"/>
    </location>
</feature>
<proteinExistence type="predicted"/>
<dbReference type="EMBL" id="FWWT01000017">
    <property type="protein sequence ID" value="SMB90288.1"/>
    <property type="molecule type" value="Genomic_DNA"/>
</dbReference>
<dbReference type="PANTHER" id="PTHR41259">
    <property type="entry name" value="DOUBLE-STRAND BREAK REPAIR RAD50 ATPASE, PUTATIVE-RELATED"/>
    <property type="match status" value="1"/>
</dbReference>
<evidence type="ECO:0000313" key="4">
    <source>
        <dbReference type="EMBL" id="SMB90288.1"/>
    </source>
</evidence>
<gene>
    <name evidence="4" type="ORF">SAMN00017405_1292</name>
</gene>